<dbReference type="GO" id="GO:0008703">
    <property type="term" value="F:5-amino-6-(5-phosphoribosylamino)uracil reductase activity"/>
    <property type="evidence" value="ECO:0007669"/>
    <property type="project" value="UniProtKB-EC"/>
</dbReference>
<gene>
    <name evidence="14" type="ORF">J2739_003396</name>
</gene>
<evidence type="ECO:0000256" key="7">
    <source>
        <dbReference type="ARBA" id="ARBA00013173"/>
    </source>
</evidence>
<dbReference type="Gene3D" id="3.40.430.10">
    <property type="entry name" value="Dihydrofolate Reductase, subunit A"/>
    <property type="match status" value="1"/>
</dbReference>
<keyword evidence="11 14" id="KW-0560">Oxidoreductase</keyword>
<keyword evidence="15" id="KW-1185">Reference proteome</keyword>
<dbReference type="InterPro" id="IPR002734">
    <property type="entry name" value="RibDG_C"/>
</dbReference>
<dbReference type="SUPFAM" id="SSF53597">
    <property type="entry name" value="Dihydrofolate reductase-like"/>
    <property type="match status" value="1"/>
</dbReference>
<dbReference type="EC" id="1.1.1.193" evidence="7"/>
<evidence type="ECO:0000256" key="1">
    <source>
        <dbReference type="ARBA" id="ARBA00002151"/>
    </source>
</evidence>
<evidence type="ECO:0000256" key="12">
    <source>
        <dbReference type="ARBA" id="ARBA00023268"/>
    </source>
</evidence>
<comment type="function">
    <text evidence="1">Converts 2,5-diamino-6-(ribosylamino)-4(3h)-pyrimidinone 5'-phosphate into 5-amino-6-(ribosylamino)-2,4(1h,3h)-pyrimidinedione 5'-phosphate.</text>
</comment>
<evidence type="ECO:0000256" key="10">
    <source>
        <dbReference type="ARBA" id="ARBA00022857"/>
    </source>
</evidence>
<dbReference type="SUPFAM" id="SSF53927">
    <property type="entry name" value="Cytidine deaminase-like"/>
    <property type="match status" value="1"/>
</dbReference>
<dbReference type="InterPro" id="IPR004794">
    <property type="entry name" value="Eubact_RibD"/>
</dbReference>
<evidence type="ECO:0000256" key="8">
    <source>
        <dbReference type="ARBA" id="ARBA00019930"/>
    </source>
</evidence>
<comment type="similarity">
    <text evidence="5">In the C-terminal section; belongs to the HTP reductase family.</text>
</comment>
<evidence type="ECO:0000259" key="13">
    <source>
        <dbReference type="PROSITE" id="PS51747"/>
    </source>
</evidence>
<comment type="pathway">
    <text evidence="3">Cofactor biosynthesis; riboflavin biosynthesis; 5-amino-6-(D-ribitylamino)uracil from GTP: step 3/4.</text>
</comment>
<proteinExistence type="inferred from homology"/>
<evidence type="ECO:0000256" key="3">
    <source>
        <dbReference type="ARBA" id="ARBA00004910"/>
    </source>
</evidence>
<keyword evidence="12" id="KW-0511">Multifunctional enzyme</keyword>
<dbReference type="GO" id="GO:0008835">
    <property type="term" value="F:diaminohydroxyphosphoribosylaminopyrimidine deaminase activity"/>
    <property type="evidence" value="ECO:0007669"/>
    <property type="project" value="UniProtKB-EC"/>
</dbReference>
<dbReference type="Pfam" id="PF01872">
    <property type="entry name" value="RibD_C"/>
    <property type="match status" value="1"/>
</dbReference>
<dbReference type="InterPro" id="IPR016193">
    <property type="entry name" value="Cytidine_deaminase-like"/>
</dbReference>
<name>A0ABU1NHW6_9BURK</name>
<dbReference type="InterPro" id="IPR024072">
    <property type="entry name" value="DHFR-like_dom_sf"/>
</dbReference>
<evidence type="ECO:0000256" key="4">
    <source>
        <dbReference type="ARBA" id="ARBA00005259"/>
    </source>
</evidence>
<dbReference type="PANTHER" id="PTHR38011:SF7">
    <property type="entry name" value="2,5-DIAMINO-6-RIBOSYLAMINO-4(3H)-PYRIMIDINONE 5'-PHOSPHATE REDUCTASE"/>
    <property type="match status" value="1"/>
</dbReference>
<accession>A0ABU1NHW6</accession>
<dbReference type="InterPro" id="IPR050765">
    <property type="entry name" value="Riboflavin_Biosynth_HTPR"/>
</dbReference>
<evidence type="ECO:0000256" key="2">
    <source>
        <dbReference type="ARBA" id="ARBA00004882"/>
    </source>
</evidence>
<dbReference type="EC" id="3.5.4.26" evidence="6"/>
<evidence type="ECO:0000256" key="6">
    <source>
        <dbReference type="ARBA" id="ARBA00012766"/>
    </source>
</evidence>
<dbReference type="PANTHER" id="PTHR38011">
    <property type="entry name" value="DIHYDROFOLATE REDUCTASE FAMILY PROTEIN (AFU_ORTHOLOGUE AFUA_8G06820)"/>
    <property type="match status" value="1"/>
</dbReference>
<dbReference type="Gene3D" id="3.40.140.10">
    <property type="entry name" value="Cytidine Deaminase, domain 2"/>
    <property type="match status" value="1"/>
</dbReference>
<dbReference type="Proteomes" id="UP001184230">
    <property type="component" value="Unassembled WGS sequence"/>
</dbReference>
<dbReference type="EMBL" id="JAVDRF010000007">
    <property type="protein sequence ID" value="MDR6537615.1"/>
    <property type="molecule type" value="Genomic_DNA"/>
</dbReference>
<comment type="similarity">
    <text evidence="4">In the N-terminal section; belongs to the cytidine and deoxycytidylate deaminase family.</text>
</comment>
<evidence type="ECO:0000256" key="11">
    <source>
        <dbReference type="ARBA" id="ARBA00023002"/>
    </source>
</evidence>
<evidence type="ECO:0000313" key="15">
    <source>
        <dbReference type="Proteomes" id="UP001184230"/>
    </source>
</evidence>
<dbReference type="NCBIfam" id="TIGR00227">
    <property type="entry name" value="ribD_Cterm"/>
    <property type="match status" value="1"/>
</dbReference>
<dbReference type="InterPro" id="IPR011549">
    <property type="entry name" value="RibD_C"/>
</dbReference>
<keyword evidence="14" id="KW-0378">Hydrolase</keyword>
<comment type="pathway">
    <text evidence="2">Cofactor biosynthesis; riboflavin biosynthesis; 5-amino-6-(D-ribitylamino)uracil from GTP: step 2/4.</text>
</comment>
<keyword evidence="10" id="KW-0521">NADP</keyword>
<evidence type="ECO:0000313" key="14">
    <source>
        <dbReference type="EMBL" id="MDR6537615.1"/>
    </source>
</evidence>
<evidence type="ECO:0000256" key="5">
    <source>
        <dbReference type="ARBA" id="ARBA00007417"/>
    </source>
</evidence>
<dbReference type="PIRSF" id="PIRSF006769">
    <property type="entry name" value="RibD"/>
    <property type="match status" value="1"/>
</dbReference>
<dbReference type="InterPro" id="IPR002125">
    <property type="entry name" value="CMP_dCMP_dom"/>
</dbReference>
<keyword evidence="9" id="KW-0686">Riboflavin biosynthesis</keyword>
<feature type="domain" description="CMP/dCMP-type deaminase" evidence="13">
    <location>
        <begin position="1"/>
        <end position="73"/>
    </location>
</feature>
<organism evidence="14 15">
    <name type="scientific">Variovorax soli</name>
    <dbReference type="NCBI Taxonomy" id="376815"/>
    <lineage>
        <taxon>Bacteria</taxon>
        <taxon>Pseudomonadati</taxon>
        <taxon>Pseudomonadota</taxon>
        <taxon>Betaproteobacteria</taxon>
        <taxon>Burkholderiales</taxon>
        <taxon>Comamonadaceae</taxon>
        <taxon>Variovorax</taxon>
    </lineage>
</organism>
<evidence type="ECO:0000256" key="9">
    <source>
        <dbReference type="ARBA" id="ARBA00022619"/>
    </source>
</evidence>
<reference evidence="14 15" key="1">
    <citation type="submission" date="2023-07" db="EMBL/GenBank/DDBJ databases">
        <title>Sorghum-associated microbial communities from plants grown in Nebraska, USA.</title>
        <authorList>
            <person name="Schachtman D."/>
        </authorList>
    </citation>
    <scope>NUCLEOTIDE SEQUENCE [LARGE SCALE GENOMIC DNA]</scope>
    <source>
        <strain evidence="14 15">DS1781</strain>
    </source>
</reference>
<dbReference type="PROSITE" id="PS51747">
    <property type="entry name" value="CYT_DCMP_DEAMINASES_2"/>
    <property type="match status" value="1"/>
</dbReference>
<protein>
    <recommendedName>
        <fullName evidence="8">Riboflavin biosynthesis protein RibD</fullName>
        <ecNumber evidence="7">1.1.1.193</ecNumber>
        <ecNumber evidence="6">3.5.4.26</ecNumber>
    </recommendedName>
</protein>
<dbReference type="Pfam" id="PF00383">
    <property type="entry name" value="dCMP_cyt_deam_1"/>
    <property type="match status" value="1"/>
</dbReference>
<dbReference type="NCBIfam" id="TIGR00326">
    <property type="entry name" value="eubact_ribD"/>
    <property type="match status" value="1"/>
</dbReference>
<comment type="caution">
    <text evidence="14">The sequence shown here is derived from an EMBL/GenBank/DDBJ whole genome shotgun (WGS) entry which is preliminary data.</text>
</comment>
<sequence length="317" mass="33663">MALLDAAAQGHSVAGATAYVTLEPCSHHGRTGPCCDALIAAGIRKVVASLSDPNPLVAGQGFERLRAAGIEVEVGLGAEEARELNIGFFSRMIRKTPWVRLKAAASLDGKTALADGTSQWITSEAARTDGHAWRARAGALLTGVGTVLEDDPRLDVRLVAAPRQPPLVVVDSQLQTPPTARLFAPARPVWIYAATPNAFAQSALEARGAIVRYVANPQGKVDLAAMLRDLALREVNELHVEAGHKLNGSLLREGLVDELLLYLAPKFIGEGLGIAHLPNPAGNLTRLDQALALEFKSVEALGPDLRILARVAGRDRF</sequence>